<evidence type="ECO:0000313" key="1">
    <source>
        <dbReference type="EMBL" id="KAK8534613.1"/>
    </source>
</evidence>
<sequence length="171" mass="18214">MVNRMASGSVAGSGSASGSAPSCYWVALILSWPLVTHPFLLGRSYKSPSGPPGQFRTGQLGCLQPPSPCMTLATSSLPSTRLQASHVSHPLRIFLGSLKVCGVSLVWPPSASTACGFLLTTYDALYTVAILPSWSSYMDSDLLSAMENLNFTEEEATVITEIPAEDEDYSF</sequence>
<name>A0ABR2DBB2_9ROSI</name>
<proteinExistence type="predicted"/>
<dbReference type="EMBL" id="JBBPBM010000031">
    <property type="protein sequence ID" value="KAK8534613.1"/>
    <property type="molecule type" value="Genomic_DNA"/>
</dbReference>
<keyword evidence="2" id="KW-1185">Reference proteome</keyword>
<organism evidence="1 2">
    <name type="scientific">Hibiscus sabdariffa</name>
    <name type="common">roselle</name>
    <dbReference type="NCBI Taxonomy" id="183260"/>
    <lineage>
        <taxon>Eukaryota</taxon>
        <taxon>Viridiplantae</taxon>
        <taxon>Streptophyta</taxon>
        <taxon>Embryophyta</taxon>
        <taxon>Tracheophyta</taxon>
        <taxon>Spermatophyta</taxon>
        <taxon>Magnoliopsida</taxon>
        <taxon>eudicotyledons</taxon>
        <taxon>Gunneridae</taxon>
        <taxon>Pentapetalae</taxon>
        <taxon>rosids</taxon>
        <taxon>malvids</taxon>
        <taxon>Malvales</taxon>
        <taxon>Malvaceae</taxon>
        <taxon>Malvoideae</taxon>
        <taxon>Hibiscus</taxon>
    </lineage>
</organism>
<comment type="caution">
    <text evidence="1">The sequence shown here is derived from an EMBL/GenBank/DDBJ whole genome shotgun (WGS) entry which is preliminary data.</text>
</comment>
<gene>
    <name evidence="1" type="ORF">V6N12_057257</name>
</gene>
<accession>A0ABR2DBB2</accession>
<reference evidence="1 2" key="1">
    <citation type="journal article" date="2024" name="G3 (Bethesda)">
        <title>Genome assembly of Hibiscus sabdariffa L. provides insights into metabolisms of medicinal natural products.</title>
        <authorList>
            <person name="Kim T."/>
        </authorList>
    </citation>
    <scope>NUCLEOTIDE SEQUENCE [LARGE SCALE GENOMIC DNA]</scope>
    <source>
        <strain evidence="1">TK-2024</strain>
        <tissue evidence="1">Old leaves</tissue>
    </source>
</reference>
<protein>
    <submittedName>
        <fullName evidence="1">Uncharacterized protein</fullName>
    </submittedName>
</protein>
<evidence type="ECO:0000313" key="2">
    <source>
        <dbReference type="Proteomes" id="UP001472677"/>
    </source>
</evidence>
<dbReference type="Proteomes" id="UP001472677">
    <property type="component" value="Unassembled WGS sequence"/>
</dbReference>